<name>Q738P3_BACC1</name>
<protein>
    <submittedName>
        <fullName evidence="2">Uncharacterized protein</fullName>
    </submittedName>
</protein>
<keyword evidence="1" id="KW-1133">Transmembrane helix</keyword>
<evidence type="ECO:0000313" key="2">
    <source>
        <dbReference type="EMBL" id="AAS41269.1"/>
    </source>
</evidence>
<evidence type="ECO:0000313" key="3">
    <source>
        <dbReference type="Proteomes" id="UP000002527"/>
    </source>
</evidence>
<feature type="transmembrane region" description="Helical" evidence="1">
    <location>
        <begin position="35"/>
        <end position="61"/>
    </location>
</feature>
<proteinExistence type="predicted"/>
<keyword evidence="1" id="KW-0812">Transmembrane</keyword>
<dbReference type="Proteomes" id="UP000002527">
    <property type="component" value="Chromosome"/>
</dbReference>
<accession>Q738P3</accession>
<evidence type="ECO:0000256" key="1">
    <source>
        <dbReference type="SAM" id="Phobius"/>
    </source>
</evidence>
<gene>
    <name evidence="2" type="ordered locus">BCE_2351</name>
</gene>
<reference evidence="2 3" key="1">
    <citation type="journal article" date="2004" name="Nucleic Acids Res.">
        <title>The genome sequence of Bacillus cereus ATCC 10987 reveals metabolic adaptations and a large plasmid related to Bacillus anthracis pXO1.</title>
        <authorList>
            <person name="Rasko D.A."/>
            <person name="Ravel J."/>
            <person name="Okstad O.A."/>
            <person name="Helgason E."/>
            <person name="Cer R.Z."/>
            <person name="Jiang L."/>
            <person name="Shores K.A."/>
            <person name="Fouts D.E."/>
            <person name="Tourasse N.J."/>
            <person name="Angiuoli S.V."/>
            <person name="Kolonay J."/>
            <person name="Nelson W.C."/>
            <person name="Kolsto A.-B."/>
            <person name="Fraser C.M."/>
            <person name="Read T.D."/>
        </authorList>
    </citation>
    <scope>NUCLEOTIDE SEQUENCE [LARGE SCALE GENOMIC DNA]</scope>
    <source>
        <strain evidence="3">ATCC 10987 / NRS 248</strain>
    </source>
</reference>
<dbReference type="HOGENOM" id="CLU_2614424_0_0_9"/>
<keyword evidence="1" id="KW-0472">Membrane</keyword>
<sequence>MSKANLYFCFYSNEFISHSKQANEISVLLSFNFRIIYPLIQLDNPVCKITYLVISILLYLLQVDRKTFKPIDKSTFVI</sequence>
<dbReference type="EMBL" id="AE017194">
    <property type="protein sequence ID" value="AAS41269.1"/>
    <property type="molecule type" value="Genomic_DNA"/>
</dbReference>
<organism evidence="2 3">
    <name type="scientific">Bacillus cereus (strain ATCC 10987 / NRS 248)</name>
    <dbReference type="NCBI Taxonomy" id="222523"/>
    <lineage>
        <taxon>Bacteria</taxon>
        <taxon>Bacillati</taxon>
        <taxon>Bacillota</taxon>
        <taxon>Bacilli</taxon>
        <taxon>Bacillales</taxon>
        <taxon>Bacillaceae</taxon>
        <taxon>Bacillus</taxon>
        <taxon>Bacillus cereus group</taxon>
    </lineage>
</organism>
<dbReference type="KEGG" id="bca:BCE_2351"/>
<dbReference type="AlphaFoldDB" id="Q738P3"/>